<evidence type="ECO:0000313" key="1">
    <source>
        <dbReference type="EMBL" id="KAK2181263.1"/>
    </source>
</evidence>
<evidence type="ECO:0000313" key="2">
    <source>
        <dbReference type="Proteomes" id="UP001209878"/>
    </source>
</evidence>
<name>A0AAD9L0U2_RIDPI</name>
<dbReference type="AlphaFoldDB" id="A0AAD9L0U2"/>
<keyword evidence="2" id="KW-1185">Reference proteome</keyword>
<reference evidence="1" key="1">
    <citation type="journal article" date="2023" name="Mol. Biol. Evol.">
        <title>Third-Generation Sequencing Reveals the Adaptive Role of the Epigenome in Three Deep-Sea Polychaetes.</title>
        <authorList>
            <person name="Perez M."/>
            <person name="Aroh O."/>
            <person name="Sun Y."/>
            <person name="Lan Y."/>
            <person name="Juniper S.K."/>
            <person name="Young C.R."/>
            <person name="Angers B."/>
            <person name="Qian P.Y."/>
        </authorList>
    </citation>
    <scope>NUCLEOTIDE SEQUENCE</scope>
    <source>
        <strain evidence="1">R07B-5</strain>
    </source>
</reference>
<proteinExistence type="predicted"/>
<comment type="caution">
    <text evidence="1">The sequence shown here is derived from an EMBL/GenBank/DDBJ whole genome shotgun (WGS) entry which is preliminary data.</text>
</comment>
<gene>
    <name evidence="1" type="ORF">NP493_404g01007</name>
</gene>
<organism evidence="1 2">
    <name type="scientific">Ridgeia piscesae</name>
    <name type="common">Tubeworm</name>
    <dbReference type="NCBI Taxonomy" id="27915"/>
    <lineage>
        <taxon>Eukaryota</taxon>
        <taxon>Metazoa</taxon>
        <taxon>Spiralia</taxon>
        <taxon>Lophotrochozoa</taxon>
        <taxon>Annelida</taxon>
        <taxon>Polychaeta</taxon>
        <taxon>Sedentaria</taxon>
        <taxon>Canalipalpata</taxon>
        <taxon>Sabellida</taxon>
        <taxon>Siboglinidae</taxon>
        <taxon>Ridgeia</taxon>
    </lineage>
</organism>
<dbReference type="Proteomes" id="UP001209878">
    <property type="component" value="Unassembled WGS sequence"/>
</dbReference>
<sequence>MYLQPPSVKTTNTHKHIFVLFLLLFLQLRYVRKVVTRLAFVKLVEVATEGVDPEGEGEGVALHLRVHLSLQHLLKHHHEPLVAELHVSRLYGCGHLGKQERMELREGLFEDTVKHCVPFIAVSAVLLDLDTRWHH</sequence>
<accession>A0AAD9L0U2</accession>
<dbReference type="EMBL" id="JAODUO010000404">
    <property type="protein sequence ID" value="KAK2181263.1"/>
    <property type="molecule type" value="Genomic_DNA"/>
</dbReference>
<protein>
    <submittedName>
        <fullName evidence="1">Uncharacterized protein</fullName>
    </submittedName>
</protein>